<protein>
    <submittedName>
        <fullName evidence="2">Microcystin-dependent protein</fullName>
    </submittedName>
</protein>
<accession>A0A1M6CYC3</accession>
<evidence type="ECO:0000313" key="3">
    <source>
        <dbReference type="Proteomes" id="UP000184510"/>
    </source>
</evidence>
<feature type="domain" description="Phage tail collar" evidence="1">
    <location>
        <begin position="6"/>
        <end position="61"/>
    </location>
</feature>
<dbReference type="InterPro" id="IPR037053">
    <property type="entry name" value="Phage_tail_collar_dom_sf"/>
</dbReference>
<dbReference type="Gene3D" id="3.90.1340.10">
    <property type="entry name" value="Phage tail collar domain"/>
    <property type="match status" value="1"/>
</dbReference>
<dbReference type="SUPFAM" id="SSF88874">
    <property type="entry name" value="Receptor-binding domain of short tail fibre protein gp12"/>
    <property type="match status" value="1"/>
</dbReference>
<keyword evidence="3" id="KW-1185">Reference proteome</keyword>
<dbReference type="Pfam" id="PF07484">
    <property type="entry name" value="Collar"/>
    <property type="match status" value="1"/>
</dbReference>
<dbReference type="AlphaFoldDB" id="A0A1M6CYC3"/>
<gene>
    <name evidence="2" type="ORF">SAMN02745181_0600</name>
</gene>
<evidence type="ECO:0000313" key="2">
    <source>
        <dbReference type="EMBL" id="SHI65997.1"/>
    </source>
</evidence>
<name>A0A1M6CYC3_9BACT</name>
<dbReference type="Proteomes" id="UP000184510">
    <property type="component" value="Unassembled WGS sequence"/>
</dbReference>
<dbReference type="STRING" id="1123071.SAMN02745181_0600"/>
<dbReference type="InParanoid" id="A0A1M6CYC3"/>
<dbReference type="InterPro" id="IPR011083">
    <property type="entry name" value="Phage_tail_collar_dom"/>
</dbReference>
<reference evidence="2 3" key="1">
    <citation type="submission" date="2016-11" db="EMBL/GenBank/DDBJ databases">
        <authorList>
            <person name="Jaros S."/>
            <person name="Januszkiewicz K."/>
            <person name="Wedrychowicz H."/>
        </authorList>
    </citation>
    <scope>NUCLEOTIDE SEQUENCE [LARGE SCALE GENOMIC DNA]</scope>
    <source>
        <strain evidence="2 3">DSM 18772</strain>
    </source>
</reference>
<organism evidence="2 3">
    <name type="scientific">Rubritalea squalenifaciens DSM 18772</name>
    <dbReference type="NCBI Taxonomy" id="1123071"/>
    <lineage>
        <taxon>Bacteria</taxon>
        <taxon>Pseudomonadati</taxon>
        <taxon>Verrucomicrobiota</taxon>
        <taxon>Verrucomicrobiia</taxon>
        <taxon>Verrucomicrobiales</taxon>
        <taxon>Rubritaleaceae</taxon>
        <taxon>Rubritalea</taxon>
    </lineage>
</organism>
<dbReference type="EMBL" id="FQYR01000002">
    <property type="protein sequence ID" value="SHI65997.1"/>
    <property type="molecule type" value="Genomic_DNA"/>
</dbReference>
<proteinExistence type="predicted"/>
<evidence type="ECO:0000259" key="1">
    <source>
        <dbReference type="Pfam" id="PF07484"/>
    </source>
</evidence>
<dbReference type="OrthoDB" id="9810174at2"/>
<sequence>MDGYIGEIRMFGGTFAPRNWSFCQGQMMSITSNSALFAILGVVYGGDGRTTFQLPDLRGRVAISAGQGAGLSSYALGQKGGQETVTLTQQQMPSHNHTTTNDLAAQVGVLEDDGNTPDVAGHILSNANESIYSSDAANAQLGGVSVTGGVAVNNAGGGQSHENRMPFLAVNYIICLYGTFPSRN</sequence>